<keyword evidence="6" id="KW-0511">Multifunctional enzyme</keyword>
<dbReference type="InterPro" id="IPR049551">
    <property type="entry name" value="PKS_DH_C"/>
</dbReference>
<dbReference type="STRING" id="1183438.GKIL_1829"/>
<dbReference type="Gene3D" id="1.10.1200.10">
    <property type="entry name" value="ACP-like"/>
    <property type="match status" value="1"/>
</dbReference>
<dbReference type="PROSITE" id="PS52004">
    <property type="entry name" value="KS3_2"/>
    <property type="match status" value="1"/>
</dbReference>
<dbReference type="Pfam" id="PF08659">
    <property type="entry name" value="KR"/>
    <property type="match status" value="1"/>
</dbReference>
<dbReference type="PROSITE" id="PS50075">
    <property type="entry name" value="CARRIER"/>
    <property type="match status" value="1"/>
</dbReference>
<dbReference type="Proteomes" id="UP000017396">
    <property type="component" value="Chromosome"/>
</dbReference>
<dbReference type="PANTHER" id="PTHR43775:SF51">
    <property type="entry name" value="INACTIVE PHENOLPHTHIOCEROL SYNTHESIS POLYKETIDE SYNTHASE TYPE I PKS1-RELATED"/>
    <property type="match status" value="1"/>
</dbReference>
<dbReference type="Pfam" id="PF21089">
    <property type="entry name" value="PKS_DH_N"/>
    <property type="match status" value="1"/>
</dbReference>
<keyword evidence="5" id="KW-0443">Lipid metabolism</keyword>
<accession>U5QK65</accession>
<name>U5QK65_GLOK1</name>
<dbReference type="SUPFAM" id="SSF51735">
    <property type="entry name" value="NAD(P)-binding Rossmann-fold domains"/>
    <property type="match status" value="2"/>
</dbReference>
<dbReference type="GO" id="GO:0006633">
    <property type="term" value="P:fatty acid biosynthetic process"/>
    <property type="evidence" value="ECO:0007669"/>
    <property type="project" value="InterPro"/>
</dbReference>
<dbReference type="Pfam" id="PF00550">
    <property type="entry name" value="PP-binding"/>
    <property type="match status" value="1"/>
</dbReference>
<dbReference type="InterPro" id="IPR006162">
    <property type="entry name" value="Ppantetheine_attach_site"/>
</dbReference>
<gene>
    <name evidence="11" type="primary">ppsE</name>
    <name evidence="11" type="ORF">GKIL_1829</name>
</gene>
<protein>
    <submittedName>
        <fullName evidence="11">Beta-ketoacyl synthase</fullName>
    </submittedName>
</protein>
<evidence type="ECO:0000256" key="1">
    <source>
        <dbReference type="ARBA" id="ARBA00022450"/>
    </source>
</evidence>
<dbReference type="GO" id="GO:0031177">
    <property type="term" value="F:phosphopantetheine binding"/>
    <property type="evidence" value="ECO:0007669"/>
    <property type="project" value="InterPro"/>
</dbReference>
<dbReference type="SUPFAM" id="SSF53901">
    <property type="entry name" value="Thiolase-like"/>
    <property type="match status" value="1"/>
</dbReference>
<keyword evidence="3" id="KW-0808">Transferase</keyword>
<dbReference type="Pfam" id="PF00109">
    <property type="entry name" value="ketoacyl-synt"/>
    <property type="match status" value="1"/>
</dbReference>
<dbReference type="RefSeq" id="WP_023173200.1">
    <property type="nucleotide sequence ID" value="NC_022600.1"/>
</dbReference>
<dbReference type="SMART" id="SM00826">
    <property type="entry name" value="PKS_DH"/>
    <property type="match status" value="1"/>
</dbReference>
<dbReference type="Pfam" id="PF22621">
    <property type="entry name" value="CurL-like_PKS_C"/>
    <property type="match status" value="1"/>
</dbReference>
<dbReference type="SMART" id="SM01294">
    <property type="entry name" value="PKS_PP_betabranch"/>
    <property type="match status" value="1"/>
</dbReference>
<feature type="active site" description="Proton acceptor; for dehydratase activity" evidence="7">
    <location>
        <position position="921"/>
    </location>
</feature>
<feature type="region of interest" description="C-terminal hotdog fold" evidence="7">
    <location>
        <begin position="1030"/>
        <end position="1173"/>
    </location>
</feature>
<evidence type="ECO:0000256" key="5">
    <source>
        <dbReference type="ARBA" id="ARBA00023098"/>
    </source>
</evidence>
<dbReference type="SMART" id="SM00823">
    <property type="entry name" value="PKS_PP"/>
    <property type="match status" value="1"/>
</dbReference>
<dbReference type="SMART" id="SM00822">
    <property type="entry name" value="PKS_KR"/>
    <property type="match status" value="1"/>
</dbReference>
<dbReference type="PROSITE" id="PS00606">
    <property type="entry name" value="KS3_1"/>
    <property type="match status" value="1"/>
</dbReference>
<dbReference type="InterPro" id="IPR009081">
    <property type="entry name" value="PP-bd_ACP"/>
</dbReference>
<dbReference type="Gene3D" id="3.10.129.10">
    <property type="entry name" value="Hotdog Thioesterase"/>
    <property type="match status" value="1"/>
</dbReference>
<dbReference type="SMART" id="SM00827">
    <property type="entry name" value="PKS_AT"/>
    <property type="match status" value="1"/>
</dbReference>
<dbReference type="InterPro" id="IPR001227">
    <property type="entry name" value="Ac_transferase_dom_sf"/>
</dbReference>
<dbReference type="InterPro" id="IPR036736">
    <property type="entry name" value="ACP-like_sf"/>
</dbReference>
<dbReference type="KEGG" id="glj:GKIL_1829"/>
<dbReference type="SMART" id="SM00825">
    <property type="entry name" value="PKS_KS"/>
    <property type="match status" value="1"/>
</dbReference>
<feature type="domain" description="Carrier" evidence="8">
    <location>
        <begin position="1662"/>
        <end position="1737"/>
    </location>
</feature>
<keyword evidence="1" id="KW-0596">Phosphopantetheine</keyword>
<dbReference type="InterPro" id="IPR014043">
    <property type="entry name" value="Acyl_transferase_dom"/>
</dbReference>
<dbReference type="SUPFAM" id="SSF47336">
    <property type="entry name" value="ACP-like"/>
    <property type="match status" value="1"/>
</dbReference>
<keyword evidence="4" id="KW-0276">Fatty acid metabolism</keyword>
<dbReference type="InterPro" id="IPR050091">
    <property type="entry name" value="PKS_NRPS_Biosynth_Enz"/>
</dbReference>
<evidence type="ECO:0000256" key="4">
    <source>
        <dbReference type="ARBA" id="ARBA00022832"/>
    </source>
</evidence>
<dbReference type="InterPro" id="IPR016035">
    <property type="entry name" value="Acyl_Trfase/lysoPLipase"/>
</dbReference>
<dbReference type="InterPro" id="IPR036291">
    <property type="entry name" value="NAD(P)-bd_dom_sf"/>
</dbReference>
<evidence type="ECO:0000259" key="9">
    <source>
        <dbReference type="PROSITE" id="PS52004"/>
    </source>
</evidence>
<dbReference type="SUPFAM" id="SSF52151">
    <property type="entry name" value="FabD/lysophospholipase-like"/>
    <property type="match status" value="1"/>
</dbReference>
<dbReference type="InterPro" id="IPR013968">
    <property type="entry name" value="PKS_KR"/>
</dbReference>
<keyword evidence="12" id="KW-1185">Reference proteome</keyword>
<keyword evidence="2" id="KW-0597">Phosphoprotein</keyword>
<dbReference type="Pfam" id="PF00698">
    <property type="entry name" value="Acyl_transf_1"/>
    <property type="match status" value="1"/>
</dbReference>
<dbReference type="SUPFAM" id="SSF55048">
    <property type="entry name" value="Probable ACP-binding domain of malonyl-CoA ACP transacylase"/>
    <property type="match status" value="1"/>
</dbReference>
<dbReference type="CDD" id="cd08955">
    <property type="entry name" value="KR_2_FAS_SDR_x"/>
    <property type="match status" value="1"/>
</dbReference>
<organism evidence="11 12">
    <name type="scientific">Gloeobacter kilaueensis (strain ATCC BAA-2537 / CCAP 1431/1 / ULC 316 / JS1)</name>
    <dbReference type="NCBI Taxonomy" id="1183438"/>
    <lineage>
        <taxon>Bacteria</taxon>
        <taxon>Bacillati</taxon>
        <taxon>Cyanobacteriota</taxon>
        <taxon>Cyanophyceae</taxon>
        <taxon>Gloeobacterales</taxon>
        <taxon>Gloeobacteraceae</taxon>
        <taxon>Gloeobacter</taxon>
    </lineage>
</organism>
<evidence type="ECO:0000256" key="7">
    <source>
        <dbReference type="PROSITE-ProRule" id="PRU01363"/>
    </source>
</evidence>
<dbReference type="FunFam" id="3.40.47.10:FF:000042">
    <property type="entry name" value="Polyketide synthase Pks13"/>
    <property type="match status" value="1"/>
</dbReference>
<dbReference type="InterPro" id="IPR020841">
    <property type="entry name" value="PKS_Beta-ketoAc_synthase_dom"/>
</dbReference>
<dbReference type="EMBL" id="CP003587">
    <property type="protein sequence ID" value="AGY58075.1"/>
    <property type="molecule type" value="Genomic_DNA"/>
</dbReference>
<dbReference type="GO" id="GO:0004315">
    <property type="term" value="F:3-oxoacyl-[acyl-carrier-protein] synthase activity"/>
    <property type="evidence" value="ECO:0007669"/>
    <property type="project" value="InterPro"/>
</dbReference>
<feature type="domain" description="Ketosynthase family 3 (KS3)" evidence="9">
    <location>
        <begin position="9"/>
        <end position="433"/>
    </location>
</feature>
<dbReference type="Gene3D" id="3.10.129.120">
    <property type="match status" value="1"/>
</dbReference>
<dbReference type="PROSITE" id="PS52019">
    <property type="entry name" value="PKS_MFAS_DH"/>
    <property type="match status" value="1"/>
</dbReference>
<evidence type="ECO:0000259" key="8">
    <source>
        <dbReference type="PROSITE" id="PS50075"/>
    </source>
</evidence>
<dbReference type="Pfam" id="PF02801">
    <property type="entry name" value="Ketoacyl-synt_C"/>
    <property type="match status" value="1"/>
</dbReference>
<dbReference type="PANTHER" id="PTHR43775">
    <property type="entry name" value="FATTY ACID SYNTHASE"/>
    <property type="match status" value="1"/>
</dbReference>
<dbReference type="InterPro" id="IPR049900">
    <property type="entry name" value="PKS_mFAS_DH"/>
</dbReference>
<dbReference type="OrthoDB" id="499075at2"/>
<dbReference type="CDD" id="cd00833">
    <property type="entry name" value="PKS"/>
    <property type="match status" value="1"/>
</dbReference>
<feature type="domain" description="PKS/mFAS DH" evidence="10">
    <location>
        <begin position="889"/>
        <end position="1173"/>
    </location>
</feature>
<dbReference type="InterPro" id="IPR020806">
    <property type="entry name" value="PKS_PP-bd"/>
</dbReference>
<sequence length="1781" mass="191680">MNELHYDDTNAIAIVGMAGRFPGAADLERFWQNLKAGVESIHFMDDAELRQAGVSEERLKDPHYVKAAPLLDDIERFDASFFGYSPGEAIALDPQQRLFLECAWEALEQAGYNPENYPGAVGLYGGIGINTYMLYSRHYPDLSGDFLTSLAGCSPDFLATRVSYKLNLKGPSVTVQTACSTALVAVHMACQSLLSGESDMALAGAVSLWILPKSGYTYQEGGIVSPDGHCRAFDAEASGTLFGNGVGLVVLKRLEEALTDGDHIHAVIRASAINNDGGGKVGYTATSVEGQAQVIGEALALSGVDPETIGYVEAHGTGTALGDPIEVAGLTRAFRAGTTRRGYCALGSVKTNIGHMGVASGIAGLLKAVLSVEAGIVPPSLHFQNPNPQIDFAASPFFVNTEARPWPVTGTPRRAGVSSLGIGGTNAHAILEEAPAPLPTSPARNGQLLVLSARSPAALDRARAALAAYLETHPNADLADMSYTLQVGRKAFDYRWAGVVQDHGQARSQLQEAIEARRAAVRPVSFLFSGQGAQHLQMAAGLYRDEPVFRDLIDQQAALLKPWLGLDLRQLLYPLPGQEDAARTRLTQTRFAQPALFAVEYALARLWQGWGIEPVALLGHSLGEYVAACVAGIFSLTDALALVAVRGRLMQQLPPGRMLAIRLPLTEIEALLDDELALAAHNGPLRAVVSGSPERIEKLQADLVARGVECRLLHTSHAFHSQAVVGVVELFRQQLRTVVLKPPQIPLLSNLTGTWLTAAEATDPEYWICHLRQPVRFAEGLAHLSELPENILLEVGPGSTLATLAQEHPALADHSILSSLPHPRSEENDRLHLLTSLGQLWRAGVSIDWQHFYGQERRHRLALPTYPFERQRYWLEPLAPPVPTETALHPLIERRQHSPRQTGEQFVARLSTAWLPYLADHRVHELTILPGAAFLEAATAAARLSFPDQAVQLEAVAIEEPLVLSESETRDFHLLLERREARMTDFEIHSREEGASSDLPWIRHASGTIRSGLFLKKEPLRPPAPIREGLPEVEVQAFYRALTAKGLAHGPAFQGIVRLWRSADEALAQLQLPASLSATGNYAIHPALLDSFLQVSLATLPESDTDIYLPLAFEQVRLIGPLPASLWAHARRRAGADDGETFLIDLDLLGEEGEVAAQVRGLLAKRAPLAALGQGQSQWRNWLYGIEWQPQPLPQENTIQPGGDWLVVAAGTSGAAIVDALEQRGQTATLLLPNAPDLARQIAGRTGILYLASDTKDELESAWQQNCAPLLPLVRGCVQIAGSDVPPRLYLVTQGAQVIESQENPVLEHIPLWGLGRVIAQEHPELWGGLIDLDPAFDPEAAATALVTQLFSPDDEDQIALRGDARYVARLVRQKVEGGESLSVRADGTYLITGGLGALGLQVARYLVERGARHLVLVGRNPPSVTAQTVLDELTASGATVSPVQADVSIAGEVEQLLAEIRQEHPPIVGILHAAGVLDDGVIDKLDWSRFERVLAAKAAGAWHLHRLTQGDPLELFVLFSSIASLLGSPGQANYAAANAFLDGLAQHRLSQALPALSINWGPWAEVGMAARLDAQRHPWLSQGLETIPPEQALAALAGLTGTGTASLAVMPVRWQAFLAQFPAGHLPPLLRTVSAASSPAAGPVLNLTQQLEQALPGERRSLLVAHLRDQAARVLGIAEGDNLDIRQPLHSLGLDSLLALNLTRQLGAALGRSLSATLLFNYPTVEGLAAHLAEEVLGLGEPEASAAPASEDGLDRLAAQLQTLSESELEALLLEKLEGL</sequence>
<dbReference type="InterPro" id="IPR016039">
    <property type="entry name" value="Thiolase-like"/>
</dbReference>
<evidence type="ECO:0000313" key="11">
    <source>
        <dbReference type="EMBL" id="AGY58075.1"/>
    </source>
</evidence>
<proteinExistence type="predicted"/>
<dbReference type="GO" id="GO:0004312">
    <property type="term" value="F:fatty acid synthase activity"/>
    <property type="evidence" value="ECO:0007669"/>
    <property type="project" value="TreeGrafter"/>
</dbReference>
<dbReference type="InterPro" id="IPR016036">
    <property type="entry name" value="Malonyl_transacylase_ACP-bd"/>
</dbReference>
<feature type="region of interest" description="N-terminal hotdog fold" evidence="7">
    <location>
        <begin position="889"/>
        <end position="1016"/>
    </location>
</feature>
<dbReference type="PROSITE" id="PS00012">
    <property type="entry name" value="PHOSPHOPANTETHEINE"/>
    <property type="match status" value="1"/>
</dbReference>
<dbReference type="Pfam" id="PF14765">
    <property type="entry name" value="PS-DH"/>
    <property type="match status" value="1"/>
</dbReference>
<dbReference type="InterPro" id="IPR049552">
    <property type="entry name" value="PKS_DH_N"/>
</dbReference>
<dbReference type="Gene3D" id="3.40.47.10">
    <property type="match status" value="1"/>
</dbReference>
<dbReference type="Gene3D" id="3.40.366.10">
    <property type="entry name" value="Malonyl-Coenzyme A Acyl Carrier Protein, domain 2"/>
    <property type="match status" value="1"/>
</dbReference>
<dbReference type="InterPro" id="IPR014031">
    <property type="entry name" value="Ketoacyl_synth_C"/>
</dbReference>
<evidence type="ECO:0000256" key="6">
    <source>
        <dbReference type="ARBA" id="ARBA00023268"/>
    </source>
</evidence>
<dbReference type="Gene3D" id="3.40.50.720">
    <property type="entry name" value="NAD(P)-binding Rossmann-like Domain"/>
    <property type="match status" value="1"/>
</dbReference>
<dbReference type="InterPro" id="IPR020807">
    <property type="entry name" value="PKS_DH"/>
</dbReference>
<dbReference type="HOGENOM" id="CLU_000022_35_2_3"/>
<dbReference type="InterPro" id="IPR018201">
    <property type="entry name" value="Ketoacyl_synth_AS"/>
</dbReference>
<dbReference type="PATRIC" id="fig|1183438.3.peg.1792"/>
<evidence type="ECO:0000256" key="3">
    <source>
        <dbReference type="ARBA" id="ARBA00022679"/>
    </source>
</evidence>
<reference evidence="11 12" key="1">
    <citation type="journal article" date="2013" name="PLoS ONE">
        <title>Cultivation and Complete Genome Sequencing of Gloeobacter kilaueensis sp. nov., from a Lava Cave in Kilauea Caldera, Hawai'i.</title>
        <authorList>
            <person name="Saw J.H."/>
            <person name="Schatz M."/>
            <person name="Brown M.V."/>
            <person name="Kunkel D.D."/>
            <person name="Foster J.S."/>
            <person name="Shick H."/>
            <person name="Christensen S."/>
            <person name="Hou S."/>
            <person name="Wan X."/>
            <person name="Donachie S.P."/>
        </authorList>
    </citation>
    <scope>NUCLEOTIDE SEQUENCE [LARGE SCALE GENOMIC DNA]</scope>
    <source>
        <strain evidence="12">JS</strain>
    </source>
</reference>
<dbReference type="Gene3D" id="3.30.70.3290">
    <property type="match status" value="1"/>
</dbReference>
<dbReference type="InterPro" id="IPR014030">
    <property type="entry name" value="Ketoacyl_synth_N"/>
</dbReference>
<dbReference type="eggNOG" id="COG3321">
    <property type="taxonomic scope" value="Bacteria"/>
</dbReference>
<feature type="active site" description="Proton donor; for dehydratase activity" evidence="7">
    <location>
        <position position="1090"/>
    </location>
</feature>
<dbReference type="InterPro" id="IPR057326">
    <property type="entry name" value="KR_dom"/>
</dbReference>
<dbReference type="Gene3D" id="3.30.70.250">
    <property type="entry name" value="Malonyl-CoA ACP transacylase, ACP-binding"/>
    <property type="match status" value="1"/>
</dbReference>
<evidence type="ECO:0000313" key="12">
    <source>
        <dbReference type="Proteomes" id="UP000017396"/>
    </source>
</evidence>
<evidence type="ECO:0000256" key="2">
    <source>
        <dbReference type="ARBA" id="ARBA00022553"/>
    </source>
</evidence>
<evidence type="ECO:0000259" key="10">
    <source>
        <dbReference type="PROSITE" id="PS52019"/>
    </source>
</evidence>